<accession>A0A170RVM1</accession>
<sequence>MTPTALAPTAPAPATPVTPDAPDTLDREAAALFDAAAWQETVTRWAEPPAPPAPVRDEPPAPDWRRLLSVPVDRLVADALAAVDEPSVARPAPQPAARPLPGRLGAILPDRLHLWRRIGSPDVLPSVHLAHARCVLTEWGWQNTPYRLRDARGARCVCGAMVTAHRLGYGSAATLDEAGSWMLEELRSRGWNGLVGPWNRAPGRTAADALALVDATIRRAARAGR</sequence>
<dbReference type="AlphaFoldDB" id="A0A170RVM1"/>
<organism evidence="2 3">
    <name type="scientific">Streptomyces laurentii</name>
    <dbReference type="NCBI Taxonomy" id="39478"/>
    <lineage>
        <taxon>Bacteria</taxon>
        <taxon>Bacillati</taxon>
        <taxon>Actinomycetota</taxon>
        <taxon>Actinomycetes</taxon>
        <taxon>Kitasatosporales</taxon>
        <taxon>Streptomycetaceae</taxon>
        <taxon>Streptomyces</taxon>
    </lineage>
</organism>
<evidence type="ECO:0000313" key="2">
    <source>
        <dbReference type="EMBL" id="BAU81097.1"/>
    </source>
</evidence>
<name>A0A170RVM1_STRLU</name>
<dbReference type="Pfam" id="PF19698">
    <property type="entry name" value="DUF6197"/>
    <property type="match status" value="1"/>
</dbReference>
<reference evidence="2 3" key="1">
    <citation type="journal article" date="2016" name="Genome Announc.">
        <title>Complete Genome Sequence of Thiostrepton-Producing Streptomyces laurentii ATCC 31255.</title>
        <authorList>
            <person name="Doi K."/>
            <person name="Fujino Y."/>
            <person name="Nagayoshi Y."/>
            <person name="Ohshima T."/>
            <person name="Ogata S."/>
        </authorList>
    </citation>
    <scope>NUCLEOTIDE SEQUENCE [LARGE SCALE GENOMIC DNA]</scope>
    <source>
        <strain evidence="2 3">ATCC 31255</strain>
    </source>
</reference>
<evidence type="ECO:0000313" key="3">
    <source>
        <dbReference type="Proteomes" id="UP000217676"/>
    </source>
</evidence>
<dbReference type="Proteomes" id="UP000217676">
    <property type="component" value="Chromosome"/>
</dbReference>
<dbReference type="KEGG" id="slau:SLA_0142"/>
<gene>
    <name evidence="2" type="ORF">SLA_0142</name>
</gene>
<proteinExistence type="predicted"/>
<dbReference type="EMBL" id="AP017424">
    <property type="protein sequence ID" value="BAU81097.1"/>
    <property type="molecule type" value="Genomic_DNA"/>
</dbReference>
<dbReference type="InterPro" id="IPR045677">
    <property type="entry name" value="DUF6197"/>
</dbReference>
<dbReference type="RefSeq" id="WP_359881079.1">
    <property type="nucleotide sequence ID" value="NZ_JBEYHT010000044.1"/>
</dbReference>
<protein>
    <submittedName>
        <fullName evidence="2">Uncharacterized protein</fullName>
    </submittedName>
</protein>
<feature type="region of interest" description="Disordered" evidence="1">
    <location>
        <begin position="1"/>
        <end position="25"/>
    </location>
</feature>
<evidence type="ECO:0000256" key="1">
    <source>
        <dbReference type="SAM" id="MobiDB-lite"/>
    </source>
</evidence>
<feature type="region of interest" description="Disordered" evidence="1">
    <location>
        <begin position="41"/>
        <end position="61"/>
    </location>
</feature>
<keyword evidence="3" id="KW-1185">Reference proteome</keyword>